<gene>
    <name evidence="2" type="ORF">BKG61_28710</name>
</gene>
<dbReference type="InterPro" id="IPR041657">
    <property type="entry name" value="HTH_17"/>
</dbReference>
<dbReference type="AlphaFoldDB" id="A0A1Q9WG20"/>
<feature type="domain" description="Helix-turn-helix" evidence="1">
    <location>
        <begin position="35"/>
        <end position="82"/>
    </location>
</feature>
<proteinExistence type="predicted"/>
<dbReference type="GO" id="GO:0003677">
    <property type="term" value="F:DNA binding"/>
    <property type="evidence" value="ECO:0007669"/>
    <property type="project" value="InterPro"/>
</dbReference>
<dbReference type="Pfam" id="PF12728">
    <property type="entry name" value="HTH_17"/>
    <property type="match status" value="1"/>
</dbReference>
<keyword evidence="3" id="KW-1185">Reference proteome</keyword>
<dbReference type="EMBL" id="MLHV01000047">
    <property type="protein sequence ID" value="OHT83437.1"/>
    <property type="molecule type" value="Genomic_DNA"/>
</dbReference>
<organism evidence="2 3">
    <name type="scientific">Mycobacterium syngnathidarum</name>
    <dbReference type="NCBI Taxonomy" id="1908205"/>
    <lineage>
        <taxon>Bacteria</taxon>
        <taxon>Bacillati</taxon>
        <taxon>Actinomycetota</taxon>
        <taxon>Actinomycetes</taxon>
        <taxon>Mycobacteriales</taxon>
        <taxon>Mycobacteriaceae</taxon>
        <taxon>Mycobacterium</taxon>
    </lineage>
</organism>
<dbReference type="NCBIfam" id="TIGR01764">
    <property type="entry name" value="excise"/>
    <property type="match status" value="1"/>
</dbReference>
<evidence type="ECO:0000259" key="1">
    <source>
        <dbReference type="Pfam" id="PF12728"/>
    </source>
</evidence>
<dbReference type="Proteomes" id="UP000179636">
    <property type="component" value="Unassembled WGS sequence"/>
</dbReference>
<comment type="caution">
    <text evidence="2">The sequence shown here is derived from an EMBL/GenBank/DDBJ whole genome shotgun (WGS) entry which is preliminary data.</text>
</comment>
<evidence type="ECO:0000313" key="2">
    <source>
        <dbReference type="EMBL" id="OHT83437.1"/>
    </source>
</evidence>
<sequence>MSDHSDNSDHLAQALATMLRAVASESATKPATKKLLRVQDAAEQLSISKAHVYSLIRSGDIRSVKLGNARRVAQSEIDRIMAAGEAS</sequence>
<dbReference type="OrthoDB" id="9806039at2"/>
<protein>
    <recommendedName>
        <fullName evidence="1">Helix-turn-helix domain-containing protein</fullName>
    </recommendedName>
</protein>
<reference evidence="2 3" key="1">
    <citation type="submission" date="2016-10" db="EMBL/GenBank/DDBJ databases">
        <title>Evaluation of Human, Animal and Environmental Mycobacterium chelonae Isolates by Core Genome Phylogenomic Analysis, Targeted Gene Comparison, and Anti-microbial Susceptibility Patterns: A Tale of Mistaken Identities.</title>
        <authorList>
            <person name="Fogelson S.B."/>
            <person name="Camus A.C."/>
            <person name="Lorenz W."/>
            <person name="Vasireddy R."/>
            <person name="Vasireddy S."/>
            <person name="Smith T."/>
            <person name="Brown-Elliott B.A."/>
            <person name="Wallace R.J.Jr."/>
            <person name="Hasan N.A."/>
            <person name="Reischl U."/>
            <person name="Sanchez S."/>
        </authorList>
    </citation>
    <scope>NUCLEOTIDE SEQUENCE [LARGE SCALE GENOMIC DNA]</scope>
    <source>
        <strain evidence="2 3">24999</strain>
    </source>
</reference>
<accession>A0A1Q9WG20</accession>
<accession>A0A1S1JK59</accession>
<name>A0A1Q9WG20_9MYCO</name>
<evidence type="ECO:0000313" key="3">
    <source>
        <dbReference type="Proteomes" id="UP000179636"/>
    </source>
</evidence>
<dbReference type="InterPro" id="IPR010093">
    <property type="entry name" value="SinI_DNA-bd"/>
</dbReference>
<dbReference type="RefSeq" id="WP_043367864.1">
    <property type="nucleotide sequence ID" value="NZ_MLCL01000022.1"/>
</dbReference>